<dbReference type="InterPro" id="IPR000835">
    <property type="entry name" value="HTH_MarR-typ"/>
</dbReference>
<dbReference type="EMBL" id="VNIQ01000001">
    <property type="protein sequence ID" value="TYQ08831.1"/>
    <property type="molecule type" value="Genomic_DNA"/>
</dbReference>
<dbReference type="PANTHER" id="PTHR39515">
    <property type="entry name" value="CONSERVED PROTEIN"/>
    <property type="match status" value="1"/>
</dbReference>
<dbReference type="InterPro" id="IPR052526">
    <property type="entry name" value="HTH-type_Bedaq_tolerance"/>
</dbReference>
<dbReference type="SMART" id="SM00347">
    <property type="entry name" value="HTH_MARR"/>
    <property type="match status" value="1"/>
</dbReference>
<dbReference type="InterPro" id="IPR011991">
    <property type="entry name" value="ArsR-like_HTH"/>
</dbReference>
<evidence type="ECO:0000313" key="2">
    <source>
        <dbReference type="EMBL" id="TYQ08831.1"/>
    </source>
</evidence>
<dbReference type="InterPro" id="IPR036390">
    <property type="entry name" value="WH_DNA-bd_sf"/>
</dbReference>
<proteinExistence type="predicted"/>
<organism evidence="2">
    <name type="scientific">Nocardia globerula</name>
    <dbReference type="NCBI Taxonomy" id="1818"/>
    <lineage>
        <taxon>Bacteria</taxon>
        <taxon>Bacillati</taxon>
        <taxon>Actinomycetota</taxon>
        <taxon>Actinomycetes</taxon>
        <taxon>Mycobacteriales</taxon>
        <taxon>Nocardiaceae</taxon>
        <taxon>Nocardia</taxon>
    </lineage>
</organism>
<accession>A0A652YYS5</accession>
<sequence>MSNKSVATDDDVQRLAHTARSVVWALRRFGEKEAGLSRLPHSEIEVLRAIEEHPGSTVSEIARALNLQSSNVSTTVRRLVDQGLLEKRSDPSDGRSFRLHQTPVATHNNQKIDQMWADGIRSLLAGMDPDDAAKLVDAAPLLARLGSMPTD</sequence>
<dbReference type="Pfam" id="PF12802">
    <property type="entry name" value="MarR_2"/>
    <property type="match status" value="1"/>
</dbReference>
<reference evidence="2" key="1">
    <citation type="submission" date="2019-07" db="EMBL/GenBank/DDBJ databases">
        <title>Genomic Encyclopedia of Type Strains, Phase IV (KMG-IV): sequencing the most valuable type-strain genomes for metagenomic binning, comparative biology and taxonomic classification.</title>
        <authorList>
            <person name="Goeker M."/>
        </authorList>
    </citation>
    <scope>NUCLEOTIDE SEQUENCE</scope>
    <source>
        <strain evidence="2">DSM 44596</strain>
    </source>
</reference>
<dbReference type="SUPFAM" id="SSF46785">
    <property type="entry name" value="Winged helix' DNA-binding domain"/>
    <property type="match status" value="1"/>
</dbReference>
<dbReference type="PROSITE" id="PS50995">
    <property type="entry name" value="HTH_MARR_2"/>
    <property type="match status" value="1"/>
</dbReference>
<dbReference type="GO" id="GO:0003700">
    <property type="term" value="F:DNA-binding transcription factor activity"/>
    <property type="evidence" value="ECO:0007669"/>
    <property type="project" value="InterPro"/>
</dbReference>
<dbReference type="PANTHER" id="PTHR39515:SF2">
    <property type="entry name" value="HTH-TYPE TRANSCRIPTIONAL REGULATOR RV0880"/>
    <property type="match status" value="1"/>
</dbReference>
<gene>
    <name evidence="2" type="ORF">FNL38_1011208</name>
</gene>
<dbReference type="Gene3D" id="1.10.10.10">
    <property type="entry name" value="Winged helix-like DNA-binding domain superfamily/Winged helix DNA-binding domain"/>
    <property type="match status" value="1"/>
</dbReference>
<dbReference type="AlphaFoldDB" id="A0A652YYS5"/>
<comment type="caution">
    <text evidence="2">The sequence shown here is derived from an EMBL/GenBank/DDBJ whole genome shotgun (WGS) entry which is preliminary data.</text>
</comment>
<dbReference type="CDD" id="cd00090">
    <property type="entry name" value="HTH_ARSR"/>
    <property type="match status" value="1"/>
</dbReference>
<evidence type="ECO:0000259" key="1">
    <source>
        <dbReference type="PROSITE" id="PS50995"/>
    </source>
</evidence>
<protein>
    <submittedName>
        <fullName evidence="2">MarR family transcriptional regulator</fullName>
    </submittedName>
</protein>
<dbReference type="InterPro" id="IPR036388">
    <property type="entry name" value="WH-like_DNA-bd_sf"/>
</dbReference>
<name>A0A652YYS5_NOCGL</name>
<feature type="domain" description="HTH marR-type" evidence="1">
    <location>
        <begin position="12"/>
        <end position="147"/>
    </location>
</feature>